<dbReference type="InterPro" id="IPR026516">
    <property type="entry name" value="THAP1/10"/>
</dbReference>
<feature type="compositionally biased region" description="Basic and acidic residues" evidence="14">
    <location>
        <begin position="124"/>
        <end position="133"/>
    </location>
</feature>
<dbReference type="PANTHER" id="PTHR46600">
    <property type="entry name" value="THAP DOMAIN-CONTAINING"/>
    <property type="match status" value="1"/>
</dbReference>
<gene>
    <name evidence="16" type="ORF">HPB48_021792</name>
</gene>
<evidence type="ECO:0000256" key="13">
    <source>
        <dbReference type="SAM" id="Coils"/>
    </source>
</evidence>
<evidence type="ECO:0000313" key="16">
    <source>
        <dbReference type="EMBL" id="KAH9372491.1"/>
    </source>
</evidence>
<accession>A0A9J6GBD5</accession>
<comment type="similarity">
    <text evidence="2">Belongs to the THAP1 family.</text>
</comment>
<keyword evidence="4 12" id="KW-0863">Zinc-finger</keyword>
<sequence>MSRRQSHCFVPGGKSGYKSCNGKFSLFGVPKEEAVFQQWQRNIQRADKPLQRNAAVCELHFDKQFVSRHFEHVVDGKSVLIERARPFLLPGAVPTIFPNVPSYLSKPVPRKRNTKERLCPPPALHDKGQRMDEVLQPMPGEEPDEPATTSTEPRLPFNHADVAFPSDSWGKHVFSGVPLKVAYSVCLPGPDTSLLCAAKLVLFTVTDDAVTHEVFVRGVKVVLDEPGDPSSILQAVDSMHLCSGAGFLEEFPFARFHSNLTVWNGSLYNKKCTGTSSERCVACKYLRKILINQRCRRKKTKSETHLARKIKSKTQAVRRLKAKVKSLDEQVAQLKAENEKIEEAALLRKIDNLPPKQKAAILQCFEAANRKSPKGMRHSSEWVLECVIMRMKSPRLYEHVRREKILMLLSRACLRNFMKKYESSFGFNATVLSGIAKKNQKDGCVSVSWRSHTRRNETF</sequence>
<evidence type="ECO:0000256" key="7">
    <source>
        <dbReference type="ARBA" id="ARBA00023054"/>
    </source>
</evidence>
<evidence type="ECO:0000256" key="12">
    <source>
        <dbReference type="PROSITE-ProRule" id="PRU00309"/>
    </source>
</evidence>
<dbReference type="EMBL" id="JABSTR010000006">
    <property type="protein sequence ID" value="KAH9372491.1"/>
    <property type="molecule type" value="Genomic_DNA"/>
</dbReference>
<dbReference type="CDD" id="cd14686">
    <property type="entry name" value="bZIP"/>
    <property type="match status" value="1"/>
</dbReference>
<keyword evidence="17" id="KW-1185">Reference proteome</keyword>
<dbReference type="VEuPathDB" id="VectorBase:HLOH_043589"/>
<keyword evidence="7 13" id="KW-0175">Coiled coil</keyword>
<dbReference type="Proteomes" id="UP000821853">
    <property type="component" value="Chromosome 4"/>
</dbReference>
<evidence type="ECO:0000256" key="8">
    <source>
        <dbReference type="ARBA" id="ARBA00023125"/>
    </source>
</evidence>
<evidence type="ECO:0000256" key="5">
    <source>
        <dbReference type="ARBA" id="ARBA00022833"/>
    </source>
</evidence>
<proteinExistence type="inferred from homology"/>
<evidence type="ECO:0000313" key="17">
    <source>
        <dbReference type="Proteomes" id="UP000821853"/>
    </source>
</evidence>
<dbReference type="SMART" id="SM00692">
    <property type="entry name" value="DM3"/>
    <property type="match status" value="1"/>
</dbReference>
<dbReference type="InterPro" id="IPR006612">
    <property type="entry name" value="THAP_Znf"/>
</dbReference>
<dbReference type="GO" id="GO:0008270">
    <property type="term" value="F:zinc ion binding"/>
    <property type="evidence" value="ECO:0007669"/>
    <property type="project" value="UniProtKB-KW"/>
</dbReference>
<evidence type="ECO:0000256" key="11">
    <source>
        <dbReference type="ARBA" id="ARBA00023306"/>
    </source>
</evidence>
<keyword evidence="11" id="KW-0131">Cell cycle</keyword>
<evidence type="ECO:0000256" key="2">
    <source>
        <dbReference type="ARBA" id="ARBA00006177"/>
    </source>
</evidence>
<keyword evidence="10" id="KW-0539">Nucleus</keyword>
<organism evidence="16 17">
    <name type="scientific">Haemaphysalis longicornis</name>
    <name type="common">Bush tick</name>
    <dbReference type="NCBI Taxonomy" id="44386"/>
    <lineage>
        <taxon>Eukaryota</taxon>
        <taxon>Metazoa</taxon>
        <taxon>Ecdysozoa</taxon>
        <taxon>Arthropoda</taxon>
        <taxon>Chelicerata</taxon>
        <taxon>Arachnida</taxon>
        <taxon>Acari</taxon>
        <taxon>Parasitiformes</taxon>
        <taxon>Ixodida</taxon>
        <taxon>Ixodoidea</taxon>
        <taxon>Ixodidae</taxon>
        <taxon>Haemaphysalinae</taxon>
        <taxon>Haemaphysalis</taxon>
    </lineage>
</organism>
<dbReference type="OMA" id="VLECVIM"/>
<evidence type="ECO:0000256" key="9">
    <source>
        <dbReference type="ARBA" id="ARBA00023163"/>
    </source>
</evidence>
<evidence type="ECO:0000256" key="4">
    <source>
        <dbReference type="ARBA" id="ARBA00022771"/>
    </source>
</evidence>
<dbReference type="PANTHER" id="PTHR46600:SF1">
    <property type="entry name" value="THAP DOMAIN-CONTAINING PROTEIN 1"/>
    <property type="match status" value="1"/>
</dbReference>
<keyword evidence="6" id="KW-0805">Transcription regulation</keyword>
<feature type="coiled-coil region" evidence="13">
    <location>
        <begin position="310"/>
        <end position="347"/>
    </location>
</feature>
<protein>
    <recommendedName>
        <fullName evidence="15">THAP-type domain-containing protein</fullName>
    </recommendedName>
</protein>
<dbReference type="AlphaFoldDB" id="A0A9J6GBD5"/>
<evidence type="ECO:0000256" key="14">
    <source>
        <dbReference type="SAM" id="MobiDB-lite"/>
    </source>
</evidence>
<keyword evidence="9" id="KW-0804">Transcription</keyword>
<comment type="subcellular location">
    <subcellularLocation>
        <location evidence="1">Nucleus</location>
        <location evidence="1">Nucleoplasm</location>
    </subcellularLocation>
</comment>
<feature type="region of interest" description="Disordered" evidence="14">
    <location>
        <begin position="111"/>
        <end position="152"/>
    </location>
</feature>
<dbReference type="Pfam" id="PF05485">
    <property type="entry name" value="THAP"/>
    <property type="match status" value="1"/>
</dbReference>
<dbReference type="GO" id="GO:0043565">
    <property type="term" value="F:sequence-specific DNA binding"/>
    <property type="evidence" value="ECO:0007669"/>
    <property type="project" value="InterPro"/>
</dbReference>
<evidence type="ECO:0000259" key="15">
    <source>
        <dbReference type="PROSITE" id="PS50950"/>
    </source>
</evidence>
<dbReference type="OrthoDB" id="10389413at2759"/>
<keyword evidence="3" id="KW-0479">Metal-binding</keyword>
<evidence type="ECO:0000256" key="3">
    <source>
        <dbReference type="ARBA" id="ARBA00022723"/>
    </source>
</evidence>
<evidence type="ECO:0000256" key="1">
    <source>
        <dbReference type="ARBA" id="ARBA00004642"/>
    </source>
</evidence>
<evidence type="ECO:0000256" key="6">
    <source>
        <dbReference type="ARBA" id="ARBA00023015"/>
    </source>
</evidence>
<name>A0A9J6GBD5_HAELO</name>
<dbReference type="PROSITE" id="PS50950">
    <property type="entry name" value="ZF_THAP"/>
    <property type="match status" value="1"/>
</dbReference>
<evidence type="ECO:0000256" key="10">
    <source>
        <dbReference type="ARBA" id="ARBA00023242"/>
    </source>
</evidence>
<dbReference type="SMART" id="SM00980">
    <property type="entry name" value="THAP"/>
    <property type="match status" value="1"/>
</dbReference>
<keyword evidence="5" id="KW-0862">Zinc</keyword>
<comment type="caution">
    <text evidence="16">The sequence shown here is derived from an EMBL/GenBank/DDBJ whole genome shotgun (WGS) entry which is preliminary data.</text>
</comment>
<reference evidence="16 17" key="1">
    <citation type="journal article" date="2020" name="Cell">
        <title>Large-Scale Comparative Analyses of Tick Genomes Elucidate Their Genetic Diversity and Vector Capacities.</title>
        <authorList>
            <consortium name="Tick Genome and Microbiome Consortium (TIGMIC)"/>
            <person name="Jia N."/>
            <person name="Wang J."/>
            <person name="Shi W."/>
            <person name="Du L."/>
            <person name="Sun Y."/>
            <person name="Zhan W."/>
            <person name="Jiang J.F."/>
            <person name="Wang Q."/>
            <person name="Zhang B."/>
            <person name="Ji P."/>
            <person name="Bell-Sakyi L."/>
            <person name="Cui X.M."/>
            <person name="Yuan T.T."/>
            <person name="Jiang B.G."/>
            <person name="Yang W.F."/>
            <person name="Lam T.T."/>
            <person name="Chang Q.C."/>
            <person name="Ding S.J."/>
            <person name="Wang X.J."/>
            <person name="Zhu J.G."/>
            <person name="Ruan X.D."/>
            <person name="Zhao L."/>
            <person name="Wei J.T."/>
            <person name="Ye R.Z."/>
            <person name="Que T.C."/>
            <person name="Du C.H."/>
            <person name="Zhou Y.H."/>
            <person name="Cheng J.X."/>
            <person name="Dai P.F."/>
            <person name="Guo W.B."/>
            <person name="Han X.H."/>
            <person name="Huang E.J."/>
            <person name="Li L.F."/>
            <person name="Wei W."/>
            <person name="Gao Y.C."/>
            <person name="Liu J.Z."/>
            <person name="Shao H.Z."/>
            <person name="Wang X."/>
            <person name="Wang C.C."/>
            <person name="Yang T.C."/>
            <person name="Huo Q.B."/>
            <person name="Li W."/>
            <person name="Chen H.Y."/>
            <person name="Chen S.E."/>
            <person name="Zhou L.G."/>
            <person name="Ni X.B."/>
            <person name="Tian J.H."/>
            <person name="Sheng Y."/>
            <person name="Liu T."/>
            <person name="Pan Y.S."/>
            <person name="Xia L.Y."/>
            <person name="Li J."/>
            <person name="Zhao F."/>
            <person name="Cao W.C."/>
        </authorList>
    </citation>
    <scope>NUCLEOTIDE SEQUENCE [LARGE SCALE GENOMIC DNA]</scope>
    <source>
        <strain evidence="16">HaeL-2018</strain>
    </source>
</reference>
<dbReference type="GO" id="GO:0005654">
    <property type="term" value="C:nucleoplasm"/>
    <property type="evidence" value="ECO:0007669"/>
    <property type="project" value="UniProtKB-SubCell"/>
</dbReference>
<dbReference type="SUPFAM" id="SSF57716">
    <property type="entry name" value="Glucocorticoid receptor-like (DNA-binding domain)"/>
    <property type="match status" value="1"/>
</dbReference>
<keyword evidence="8 12" id="KW-0238">DNA-binding</keyword>
<feature type="domain" description="THAP-type" evidence="15">
    <location>
        <begin position="1"/>
        <end position="97"/>
    </location>
</feature>